<protein>
    <recommendedName>
        <fullName evidence="4">RING-type E3 ubiquitin transferase</fullName>
        <ecNumber evidence="4">2.3.2.27</ecNumber>
    </recommendedName>
</protein>
<accession>A0A0C3LJ65</accession>
<dbReference type="EC" id="2.3.2.27" evidence="4"/>
<feature type="region of interest" description="Disordered" evidence="13">
    <location>
        <begin position="1"/>
        <end position="25"/>
    </location>
</feature>
<dbReference type="InterPro" id="IPR013083">
    <property type="entry name" value="Znf_RING/FYVE/PHD"/>
</dbReference>
<dbReference type="GO" id="GO:0061630">
    <property type="term" value="F:ubiquitin protein ligase activity"/>
    <property type="evidence" value="ECO:0007669"/>
    <property type="project" value="UniProtKB-EC"/>
</dbReference>
<dbReference type="GO" id="GO:0005789">
    <property type="term" value="C:endoplasmic reticulum membrane"/>
    <property type="evidence" value="ECO:0007669"/>
    <property type="project" value="TreeGrafter"/>
</dbReference>
<feature type="compositionally biased region" description="Acidic residues" evidence="13">
    <location>
        <begin position="848"/>
        <end position="857"/>
    </location>
</feature>
<evidence type="ECO:0000256" key="5">
    <source>
        <dbReference type="ARBA" id="ARBA00022679"/>
    </source>
</evidence>
<feature type="non-terminal residue" evidence="16">
    <location>
        <position position="857"/>
    </location>
</feature>
<evidence type="ECO:0000256" key="9">
    <source>
        <dbReference type="ARBA" id="ARBA00022786"/>
    </source>
</evidence>
<evidence type="ECO:0000256" key="6">
    <source>
        <dbReference type="ARBA" id="ARBA00022692"/>
    </source>
</evidence>
<feature type="region of interest" description="Disordered" evidence="13">
    <location>
        <begin position="478"/>
        <end position="592"/>
    </location>
</feature>
<reference evidence="17" key="2">
    <citation type="submission" date="2015-01" db="EMBL/GenBank/DDBJ databases">
        <title>Evolutionary Origins and Diversification of the Mycorrhizal Mutualists.</title>
        <authorList>
            <consortium name="DOE Joint Genome Institute"/>
            <consortium name="Mycorrhizal Genomics Consortium"/>
            <person name="Kohler A."/>
            <person name="Kuo A."/>
            <person name="Nagy L.G."/>
            <person name="Floudas D."/>
            <person name="Copeland A."/>
            <person name="Barry K.W."/>
            <person name="Cichocki N."/>
            <person name="Veneault-Fourrey C."/>
            <person name="LaButti K."/>
            <person name="Lindquist E.A."/>
            <person name="Lipzen A."/>
            <person name="Lundell T."/>
            <person name="Morin E."/>
            <person name="Murat C."/>
            <person name="Riley R."/>
            <person name="Ohm R."/>
            <person name="Sun H."/>
            <person name="Tunlid A."/>
            <person name="Henrissat B."/>
            <person name="Grigoriev I.V."/>
            <person name="Hibbett D.S."/>
            <person name="Martin F."/>
        </authorList>
    </citation>
    <scope>NUCLEOTIDE SEQUENCE [LARGE SCALE GENOMIC DNA]</scope>
    <source>
        <strain evidence="17">MUT 4182</strain>
    </source>
</reference>
<feature type="compositionally biased region" description="Polar residues" evidence="13">
    <location>
        <begin position="669"/>
        <end position="680"/>
    </location>
</feature>
<evidence type="ECO:0000256" key="2">
    <source>
        <dbReference type="ARBA" id="ARBA00004141"/>
    </source>
</evidence>
<evidence type="ECO:0000256" key="4">
    <source>
        <dbReference type="ARBA" id="ARBA00012483"/>
    </source>
</evidence>
<keyword evidence="5" id="KW-0808">Transferase</keyword>
<evidence type="ECO:0000256" key="12">
    <source>
        <dbReference type="ARBA" id="ARBA00023136"/>
    </source>
</evidence>
<gene>
    <name evidence="16" type="ORF">M407DRAFT_17007</name>
</gene>
<comment type="catalytic activity">
    <reaction evidence="1">
        <text>S-ubiquitinyl-[E2 ubiquitin-conjugating enzyme]-L-cysteine + [acceptor protein]-L-lysine = [E2 ubiquitin-conjugating enzyme]-L-cysteine + N(6)-ubiquitinyl-[acceptor protein]-L-lysine.</text>
        <dbReference type="EC" id="2.3.2.27"/>
    </reaction>
</comment>
<dbReference type="SUPFAM" id="SSF57850">
    <property type="entry name" value="RING/U-box"/>
    <property type="match status" value="1"/>
</dbReference>
<feature type="compositionally biased region" description="Polar residues" evidence="13">
    <location>
        <begin position="478"/>
        <end position="505"/>
    </location>
</feature>
<sequence>MAEPGLPNAHEGGPQAPASPSPLGAADHIDINAIPDVPGESPECRICGGPAEPEAPLFYPCKCSGTIRYIHQACLTTWLKHSKKQSCDLCKHPYAFQKVYKEDMPNIIPPHVFLKRLVKQFATTLIMGARAWLVISVWVVMVPWITVWVWRIYFWVGNQFAWNVYGPLAPDEPPLGRPNSTDTLEQIALAFSSPIMILNGTYWETLKTRWQHPEDEEARARLAGIMRDRHDQVGSDIIKGQIVTASLVVAFLAIFLLREWIIQNAVPGMFGDDGLDLGQPEDPPVEVAEAELPVDEMGLPPADPVLDAEIIARIQQIRAQLAVPPPQRANVQEGQVAELVNPAAAGGGMERNQDELSDAESLPPLNTIVHEEFGSTSPITPRPVARRIPTEGPLFPADEQPFAFGSSTFNAPANPPPQPAYETFQFKRMPVGAAQSSRAGPTVKVPDLNAPIVKPIGSNTKQTASTKFADFQFTGRSSKFGESSRSGALPSGVSQSAQPGETSQVEAGGKRTGPSPDDPPPLFGGTPSSQGPRLLAEPSTGQSLEHENQNPFLDPERPNPFASLSPLLMERAETEQVAQNGKGKAKEEVPGLDELKEEFDRYFKEIPRATPPQSVFEFDEKRYKQELAKSSRAHLAPSRRAAGKGKEAEKSEVASNMNGSAYDIEGEDASTTSINSSGTSMLELPASPSTGFTIPEGATFPPQFQFTFTPKVPDGDRIASLNFTSSPLAEPVLDEQPFTPSEPQAGPSRRPPLPPTTPNEELPSPFRPPWQGVSTAGAPTTLPSKPLGTPTSSVATYRAPEQLDEDKGYFPAVEADVLGQPGDISRTATPVDQDESMDDGNTDRLLDTDSEPEWGAE</sequence>
<proteinExistence type="predicted"/>
<keyword evidence="6 14" id="KW-0812">Transmembrane</keyword>
<dbReference type="AlphaFoldDB" id="A0A0C3LJ65"/>
<dbReference type="GO" id="GO:0008270">
    <property type="term" value="F:zinc ion binding"/>
    <property type="evidence" value="ECO:0007669"/>
    <property type="project" value="UniProtKB-KW"/>
</dbReference>
<dbReference type="HOGENOM" id="CLU_333611_0_0_1"/>
<evidence type="ECO:0000313" key="16">
    <source>
        <dbReference type="EMBL" id="KIO34093.1"/>
    </source>
</evidence>
<evidence type="ECO:0000259" key="15">
    <source>
        <dbReference type="PROSITE" id="PS51292"/>
    </source>
</evidence>
<name>A0A0C3LJ65_9AGAM</name>
<comment type="pathway">
    <text evidence="3">Protein modification; protein ubiquitination.</text>
</comment>
<keyword evidence="11 14" id="KW-1133">Transmembrane helix</keyword>
<dbReference type="Proteomes" id="UP000054248">
    <property type="component" value="Unassembled WGS sequence"/>
</dbReference>
<feature type="compositionally biased region" description="Polar residues" evidence="13">
    <location>
        <begin position="772"/>
        <end position="795"/>
    </location>
</feature>
<evidence type="ECO:0000256" key="14">
    <source>
        <dbReference type="SAM" id="Phobius"/>
    </source>
</evidence>
<dbReference type="Gene3D" id="3.30.40.10">
    <property type="entry name" value="Zinc/RING finger domain, C3HC4 (zinc finger)"/>
    <property type="match status" value="1"/>
</dbReference>
<keyword evidence="9" id="KW-0833">Ubl conjugation pathway</keyword>
<evidence type="ECO:0000256" key="7">
    <source>
        <dbReference type="ARBA" id="ARBA00022723"/>
    </source>
</evidence>
<dbReference type="FunFam" id="3.30.40.10:FF:000287">
    <property type="entry name" value="RING finger membrane protein"/>
    <property type="match status" value="1"/>
</dbReference>
<dbReference type="CDD" id="cd16702">
    <property type="entry name" value="RING_CH-C4HC3_MARCH6"/>
    <property type="match status" value="1"/>
</dbReference>
<dbReference type="PANTHER" id="PTHR13145">
    <property type="entry name" value="SSM4 PROTEIN"/>
    <property type="match status" value="1"/>
</dbReference>
<dbReference type="OrthoDB" id="264354at2759"/>
<keyword evidence="7" id="KW-0479">Metal-binding</keyword>
<evidence type="ECO:0000256" key="3">
    <source>
        <dbReference type="ARBA" id="ARBA00004906"/>
    </source>
</evidence>
<organism evidence="16 17">
    <name type="scientific">Tulasnella calospora MUT 4182</name>
    <dbReference type="NCBI Taxonomy" id="1051891"/>
    <lineage>
        <taxon>Eukaryota</taxon>
        <taxon>Fungi</taxon>
        <taxon>Dikarya</taxon>
        <taxon>Basidiomycota</taxon>
        <taxon>Agaricomycotina</taxon>
        <taxon>Agaricomycetes</taxon>
        <taxon>Cantharellales</taxon>
        <taxon>Tulasnellaceae</taxon>
        <taxon>Tulasnella</taxon>
    </lineage>
</organism>
<feature type="region of interest" description="Disordered" evidence="13">
    <location>
        <begin position="432"/>
        <end position="458"/>
    </location>
</feature>
<feature type="domain" description="RING-CH-type" evidence="15">
    <location>
        <begin position="36"/>
        <end position="97"/>
    </location>
</feature>
<evidence type="ECO:0000256" key="1">
    <source>
        <dbReference type="ARBA" id="ARBA00000900"/>
    </source>
</evidence>
<dbReference type="SMART" id="SM00744">
    <property type="entry name" value="RINGv"/>
    <property type="match status" value="1"/>
</dbReference>
<dbReference type="InterPro" id="IPR011016">
    <property type="entry name" value="Znf_RING-CH"/>
</dbReference>
<keyword evidence="8" id="KW-0863">Zinc-finger</keyword>
<dbReference type="GO" id="GO:0036503">
    <property type="term" value="P:ERAD pathway"/>
    <property type="evidence" value="ECO:0007669"/>
    <property type="project" value="TreeGrafter"/>
</dbReference>
<dbReference type="Pfam" id="PF12906">
    <property type="entry name" value="RINGv"/>
    <property type="match status" value="1"/>
</dbReference>
<feature type="transmembrane region" description="Helical" evidence="14">
    <location>
        <begin position="237"/>
        <end position="257"/>
    </location>
</feature>
<evidence type="ECO:0000313" key="17">
    <source>
        <dbReference type="Proteomes" id="UP000054248"/>
    </source>
</evidence>
<evidence type="ECO:0000256" key="10">
    <source>
        <dbReference type="ARBA" id="ARBA00022833"/>
    </source>
</evidence>
<dbReference type="STRING" id="1051891.A0A0C3LJ65"/>
<keyword evidence="12 14" id="KW-0472">Membrane</keyword>
<evidence type="ECO:0000256" key="8">
    <source>
        <dbReference type="ARBA" id="ARBA00022771"/>
    </source>
</evidence>
<dbReference type="PANTHER" id="PTHR13145:SF0">
    <property type="entry name" value="E3 UBIQUITIN-PROTEIN LIGASE MARCHF6"/>
    <property type="match status" value="1"/>
</dbReference>
<dbReference type="EMBL" id="KN822944">
    <property type="protein sequence ID" value="KIO34093.1"/>
    <property type="molecule type" value="Genomic_DNA"/>
</dbReference>
<reference evidence="16 17" key="1">
    <citation type="submission" date="2014-04" db="EMBL/GenBank/DDBJ databases">
        <authorList>
            <consortium name="DOE Joint Genome Institute"/>
            <person name="Kuo A."/>
            <person name="Girlanda M."/>
            <person name="Perotto S."/>
            <person name="Kohler A."/>
            <person name="Nagy L.G."/>
            <person name="Floudas D."/>
            <person name="Copeland A."/>
            <person name="Barry K.W."/>
            <person name="Cichocki N."/>
            <person name="Veneault-Fourrey C."/>
            <person name="LaButti K."/>
            <person name="Lindquist E.A."/>
            <person name="Lipzen A."/>
            <person name="Lundell T."/>
            <person name="Morin E."/>
            <person name="Murat C."/>
            <person name="Sun H."/>
            <person name="Tunlid A."/>
            <person name="Henrissat B."/>
            <person name="Grigoriev I.V."/>
            <person name="Hibbett D.S."/>
            <person name="Martin F."/>
            <person name="Nordberg H.P."/>
            <person name="Cantor M.N."/>
            <person name="Hua S.X."/>
        </authorList>
    </citation>
    <scope>NUCLEOTIDE SEQUENCE [LARGE SCALE GENOMIC DNA]</scope>
    <source>
        <strain evidence="16 17">MUT 4182</strain>
    </source>
</reference>
<feature type="compositionally biased region" description="Low complexity" evidence="13">
    <location>
        <begin position="699"/>
        <end position="710"/>
    </location>
</feature>
<feature type="transmembrane region" description="Helical" evidence="14">
    <location>
        <begin position="131"/>
        <end position="153"/>
    </location>
</feature>
<evidence type="ECO:0000256" key="11">
    <source>
        <dbReference type="ARBA" id="ARBA00022989"/>
    </source>
</evidence>
<dbReference type="PROSITE" id="PS51292">
    <property type="entry name" value="ZF_RING_CH"/>
    <property type="match status" value="1"/>
</dbReference>
<feature type="region of interest" description="Disordered" evidence="13">
    <location>
        <begin position="627"/>
        <end position="857"/>
    </location>
</feature>
<keyword evidence="10" id="KW-0862">Zinc</keyword>
<evidence type="ECO:0000256" key="13">
    <source>
        <dbReference type="SAM" id="MobiDB-lite"/>
    </source>
</evidence>
<comment type="subcellular location">
    <subcellularLocation>
        <location evidence="2">Membrane</location>
        <topology evidence="2">Multi-pass membrane protein</topology>
    </subcellularLocation>
</comment>
<keyword evidence="17" id="KW-1185">Reference proteome</keyword>